<dbReference type="RefSeq" id="WP_123269582.1">
    <property type="nucleotide sequence ID" value="NZ_RJJQ01000001.1"/>
</dbReference>
<evidence type="ECO:0000256" key="5">
    <source>
        <dbReference type="ARBA" id="ARBA00023136"/>
    </source>
</evidence>
<dbReference type="InterPro" id="IPR050833">
    <property type="entry name" value="Poly_Biosynth_Transport"/>
</dbReference>
<evidence type="ECO:0000256" key="2">
    <source>
        <dbReference type="ARBA" id="ARBA00022475"/>
    </source>
</evidence>
<evidence type="ECO:0000256" key="3">
    <source>
        <dbReference type="ARBA" id="ARBA00022692"/>
    </source>
</evidence>
<proteinExistence type="predicted"/>
<gene>
    <name evidence="7" type="ORF">EFY87_01805</name>
</gene>
<feature type="transmembrane region" description="Helical" evidence="6">
    <location>
        <begin position="89"/>
        <end position="115"/>
    </location>
</feature>
<dbReference type="EMBL" id="RJJQ01000001">
    <property type="protein sequence ID" value="RNI25387.1"/>
    <property type="molecule type" value="Genomic_DNA"/>
</dbReference>
<feature type="transmembrane region" description="Helical" evidence="6">
    <location>
        <begin position="127"/>
        <end position="147"/>
    </location>
</feature>
<feature type="transmembrane region" description="Helical" evidence="6">
    <location>
        <begin position="47"/>
        <end position="68"/>
    </location>
</feature>
<dbReference type="OrthoDB" id="5241534at2"/>
<reference evidence="7 8" key="1">
    <citation type="submission" date="2018-11" db="EMBL/GenBank/DDBJ databases">
        <title>Draft genome of Simplicispira Flexivirga sp. BO-16.</title>
        <authorList>
            <person name="Im W.T."/>
        </authorList>
    </citation>
    <scope>NUCLEOTIDE SEQUENCE [LARGE SCALE GENOMIC DNA]</scope>
    <source>
        <strain evidence="7 8">BO-16</strain>
    </source>
</reference>
<feature type="transmembrane region" description="Helical" evidence="6">
    <location>
        <begin position="154"/>
        <end position="175"/>
    </location>
</feature>
<keyword evidence="2" id="KW-1003">Cell membrane</keyword>
<dbReference type="GO" id="GO:0005886">
    <property type="term" value="C:plasma membrane"/>
    <property type="evidence" value="ECO:0007669"/>
    <property type="project" value="UniProtKB-SubCell"/>
</dbReference>
<sequence length="440" mass="45308">MQRARWTSLTARLPAGTVQVGLGLGLFGLSSYVFLAIGARHLGPEKFAVLSTLWVLIYTGGPGVFLPFEQAIGRAIAVHRADPAQERAVVRTLIRTSTVALAILLVIAVALHGVLVDRLFDGSEATYAALLIATVGMWGAYVTRGIFAGHDTYAAYGAQLAIEGVIRMVVGVAAVALAWSLAGFTLGMALALVISVIVTLGPTRGGHQREFDVTVTEEDPGRRTQLTILAWLIVGALAMQILVNIAPVIAKAAPGQSPGVAGRYLGGLMVARLPLFVFAAVQAALLPGLAHTVADGDRRALRRQLGNLFALVGAGMGLFTGLLAIFGPTLVGAMYGHGYGMGRGDLTLMAAGTAVAMLAIVAGNAVVAVGSAALSAGAWTLSVVVLVAVVVLMPGSLFLRLELSYVAGGIAALAGQLLALFARARAGATTSQDGINTWLT</sequence>
<feature type="transmembrane region" description="Helical" evidence="6">
    <location>
        <begin position="305"/>
        <end position="326"/>
    </location>
</feature>
<evidence type="ECO:0000256" key="4">
    <source>
        <dbReference type="ARBA" id="ARBA00022989"/>
    </source>
</evidence>
<feature type="transmembrane region" description="Helical" evidence="6">
    <location>
        <begin position="20"/>
        <end position="41"/>
    </location>
</feature>
<evidence type="ECO:0008006" key="9">
    <source>
        <dbReference type="Google" id="ProtNLM"/>
    </source>
</evidence>
<keyword evidence="5 6" id="KW-0472">Membrane</keyword>
<dbReference type="PANTHER" id="PTHR30250:SF11">
    <property type="entry name" value="O-ANTIGEN TRANSPORTER-RELATED"/>
    <property type="match status" value="1"/>
</dbReference>
<feature type="transmembrane region" description="Helical" evidence="6">
    <location>
        <begin position="270"/>
        <end position="293"/>
    </location>
</feature>
<protein>
    <recommendedName>
        <fullName evidence="9">Polysaccharide biosynthesis protein</fullName>
    </recommendedName>
</protein>
<feature type="transmembrane region" description="Helical" evidence="6">
    <location>
        <begin position="376"/>
        <end position="397"/>
    </location>
</feature>
<evidence type="ECO:0000256" key="6">
    <source>
        <dbReference type="SAM" id="Phobius"/>
    </source>
</evidence>
<keyword evidence="8" id="KW-1185">Reference proteome</keyword>
<feature type="transmembrane region" description="Helical" evidence="6">
    <location>
        <begin position="403"/>
        <end position="422"/>
    </location>
</feature>
<keyword evidence="3 6" id="KW-0812">Transmembrane</keyword>
<keyword evidence="4 6" id="KW-1133">Transmembrane helix</keyword>
<evidence type="ECO:0000313" key="7">
    <source>
        <dbReference type="EMBL" id="RNI25387.1"/>
    </source>
</evidence>
<name>A0A3M9MJN4_9MICO</name>
<feature type="transmembrane region" description="Helical" evidence="6">
    <location>
        <begin position="228"/>
        <end position="250"/>
    </location>
</feature>
<accession>A0A3M9MJN4</accession>
<organism evidence="7 8">
    <name type="scientific">Flexivirga caeni</name>
    <dbReference type="NCBI Taxonomy" id="2294115"/>
    <lineage>
        <taxon>Bacteria</taxon>
        <taxon>Bacillati</taxon>
        <taxon>Actinomycetota</taxon>
        <taxon>Actinomycetes</taxon>
        <taxon>Micrococcales</taxon>
        <taxon>Dermacoccaceae</taxon>
        <taxon>Flexivirga</taxon>
    </lineage>
</organism>
<feature type="transmembrane region" description="Helical" evidence="6">
    <location>
        <begin position="346"/>
        <end position="369"/>
    </location>
</feature>
<dbReference type="AlphaFoldDB" id="A0A3M9MJN4"/>
<comment type="caution">
    <text evidence="7">The sequence shown here is derived from an EMBL/GenBank/DDBJ whole genome shotgun (WGS) entry which is preliminary data.</text>
</comment>
<feature type="transmembrane region" description="Helical" evidence="6">
    <location>
        <begin position="181"/>
        <end position="201"/>
    </location>
</feature>
<evidence type="ECO:0000256" key="1">
    <source>
        <dbReference type="ARBA" id="ARBA00004651"/>
    </source>
</evidence>
<comment type="subcellular location">
    <subcellularLocation>
        <location evidence="1">Cell membrane</location>
        <topology evidence="1">Multi-pass membrane protein</topology>
    </subcellularLocation>
</comment>
<evidence type="ECO:0000313" key="8">
    <source>
        <dbReference type="Proteomes" id="UP000271678"/>
    </source>
</evidence>
<dbReference type="Proteomes" id="UP000271678">
    <property type="component" value="Unassembled WGS sequence"/>
</dbReference>
<dbReference type="PANTHER" id="PTHR30250">
    <property type="entry name" value="PST FAMILY PREDICTED COLANIC ACID TRANSPORTER"/>
    <property type="match status" value="1"/>
</dbReference>